<comment type="caution">
    <text evidence="1">The sequence shown here is derived from an EMBL/GenBank/DDBJ whole genome shotgun (WGS) entry which is preliminary data.</text>
</comment>
<gene>
    <name evidence="1" type="ORF">LCGC14_1898510</name>
</gene>
<proteinExistence type="predicted"/>
<evidence type="ECO:0000313" key="1">
    <source>
        <dbReference type="EMBL" id="KKL91052.1"/>
    </source>
</evidence>
<dbReference type="EMBL" id="LAZR01019837">
    <property type="protein sequence ID" value="KKL91052.1"/>
    <property type="molecule type" value="Genomic_DNA"/>
</dbReference>
<name>A0A0F9IVB5_9ZZZZ</name>
<protein>
    <submittedName>
        <fullName evidence="1">Uncharacterized protein</fullName>
    </submittedName>
</protein>
<dbReference type="AlphaFoldDB" id="A0A0F9IVB5"/>
<organism evidence="1">
    <name type="scientific">marine sediment metagenome</name>
    <dbReference type="NCBI Taxonomy" id="412755"/>
    <lineage>
        <taxon>unclassified sequences</taxon>
        <taxon>metagenomes</taxon>
        <taxon>ecological metagenomes</taxon>
    </lineage>
</organism>
<accession>A0A0F9IVB5</accession>
<reference evidence="1" key="1">
    <citation type="journal article" date="2015" name="Nature">
        <title>Complex archaea that bridge the gap between prokaryotes and eukaryotes.</title>
        <authorList>
            <person name="Spang A."/>
            <person name="Saw J.H."/>
            <person name="Jorgensen S.L."/>
            <person name="Zaremba-Niedzwiedzka K."/>
            <person name="Martijn J."/>
            <person name="Lind A.E."/>
            <person name="van Eijk R."/>
            <person name="Schleper C."/>
            <person name="Guy L."/>
            <person name="Ettema T.J."/>
        </authorList>
    </citation>
    <scope>NUCLEOTIDE SEQUENCE</scope>
</reference>
<feature type="non-terminal residue" evidence="1">
    <location>
        <position position="1"/>
    </location>
</feature>
<sequence length="280" mass="30701">TPPGKWGWINNDDSDDNGLADNTNNIIDGPEDLVDVGEPIVITDPGVAVAAQPVEIAFPLRFWTPRSRRPLATLLDTRRMTSLKLEVRPGILDTTAAGDDTDVLVTDATTTVVSALTWNLSAAVVKNPQEVGRYDLRRVRTLTKALEVNNALQLDLGEKRFFRRLLMIQTDDDVLSDARVTQLKVKIDKFTNVIDRRWGELQAEAKQRYSLTAALVGQNVVDFQGLLDTLRANSVDLEMNTVAGAAVADDRMFVAAEDVVLAARAGVPRVSQGRGRRGRG</sequence>